<dbReference type="EMBL" id="AYKW01000045">
    <property type="protein sequence ID" value="PIL26167.1"/>
    <property type="molecule type" value="Genomic_DNA"/>
</dbReference>
<dbReference type="InterPro" id="IPR000210">
    <property type="entry name" value="BTB/POZ_dom"/>
</dbReference>
<feature type="domain" description="BTB" evidence="2">
    <location>
        <begin position="101"/>
        <end position="178"/>
    </location>
</feature>
<evidence type="ECO:0000313" key="3">
    <source>
        <dbReference type="EMBL" id="PIL26167.1"/>
    </source>
</evidence>
<feature type="region of interest" description="Disordered" evidence="1">
    <location>
        <begin position="1"/>
        <end position="88"/>
    </location>
</feature>
<reference evidence="3 4" key="1">
    <citation type="journal article" date="2015" name="Sci. Rep.">
        <title>Chromosome-level genome map provides insights into diverse defense mechanisms in the medicinal fungus Ganoderma sinense.</title>
        <authorList>
            <person name="Zhu Y."/>
            <person name="Xu J."/>
            <person name="Sun C."/>
            <person name="Zhou S."/>
            <person name="Xu H."/>
            <person name="Nelson D.R."/>
            <person name="Qian J."/>
            <person name="Song J."/>
            <person name="Luo H."/>
            <person name="Xiang L."/>
            <person name="Li Y."/>
            <person name="Xu Z."/>
            <person name="Ji A."/>
            <person name="Wang L."/>
            <person name="Lu S."/>
            <person name="Hayward A."/>
            <person name="Sun W."/>
            <person name="Li X."/>
            <person name="Schwartz D.C."/>
            <person name="Wang Y."/>
            <person name="Chen S."/>
        </authorList>
    </citation>
    <scope>NUCLEOTIDE SEQUENCE [LARGE SCALE GENOMIC DNA]</scope>
    <source>
        <strain evidence="3 4">ZZ0214-1</strain>
    </source>
</reference>
<evidence type="ECO:0000259" key="2">
    <source>
        <dbReference type="PROSITE" id="PS50097"/>
    </source>
</evidence>
<proteinExistence type="predicted"/>
<organism evidence="3 4">
    <name type="scientific">Ganoderma sinense ZZ0214-1</name>
    <dbReference type="NCBI Taxonomy" id="1077348"/>
    <lineage>
        <taxon>Eukaryota</taxon>
        <taxon>Fungi</taxon>
        <taxon>Dikarya</taxon>
        <taxon>Basidiomycota</taxon>
        <taxon>Agaricomycotina</taxon>
        <taxon>Agaricomycetes</taxon>
        <taxon>Polyporales</taxon>
        <taxon>Polyporaceae</taxon>
        <taxon>Ganoderma</taxon>
    </lineage>
</organism>
<gene>
    <name evidence="3" type="ORF">GSI_11922</name>
</gene>
<evidence type="ECO:0000256" key="1">
    <source>
        <dbReference type="SAM" id="MobiDB-lite"/>
    </source>
</evidence>
<accession>A0A2G8RXF2</accession>
<dbReference type="SMART" id="SM00225">
    <property type="entry name" value="BTB"/>
    <property type="match status" value="1"/>
</dbReference>
<feature type="region of interest" description="Disordered" evidence="1">
    <location>
        <begin position="137"/>
        <end position="156"/>
    </location>
</feature>
<dbReference type="OrthoDB" id="3893071at2759"/>
<name>A0A2G8RXF2_9APHY</name>
<dbReference type="STRING" id="1077348.A0A2G8RXF2"/>
<evidence type="ECO:0000313" key="4">
    <source>
        <dbReference type="Proteomes" id="UP000230002"/>
    </source>
</evidence>
<dbReference type="PROSITE" id="PS50097">
    <property type="entry name" value="BTB"/>
    <property type="match status" value="1"/>
</dbReference>
<dbReference type="InterPro" id="IPR011333">
    <property type="entry name" value="SKP1/BTB/POZ_sf"/>
</dbReference>
<protein>
    <recommendedName>
        <fullName evidence="2">BTB domain-containing protein</fullName>
    </recommendedName>
</protein>
<dbReference type="Gene3D" id="3.30.710.10">
    <property type="entry name" value="Potassium Channel Kv1.1, Chain A"/>
    <property type="match status" value="1"/>
</dbReference>
<keyword evidence="4" id="KW-1185">Reference proteome</keyword>
<sequence>MPSDSGYRSTSTTRRDKRNTALSADSSTKAEESAISSNGTQTRDASDAFNKLIKRIGQKDSDVDMPGASSSRRSASLSDDGSAAIPGQTLQRDPELWFEDGNLVLVAGGVQFCVYKGLLTSQSAVFKDMLSLPQPISDEAETHDDSSPSRASVHLSDSPEDLRHFLRAFTNGKLRYAMINTVAFHRTVANTEQRDEPGFNEVSACIRLGHKYQCEAVVQSYIDYLKKYYVDNFGAWWDVTTFDPPRFLPIHRIGTVNLARLTGTASLLPVALMACCKLGPELGDGFAREDGTLETLAYADVVRCFVGKARLTEACFVAVHRVFRDVVAGGCQHPAACKGVLQRLLQQVIENEELMEDIRALHFDDAKTGYVDAVDAARALCARCYEMVGEAGRQDEQRREIFRRLPEMMGVEVENWDAGGDAEDEDIKWESEDAL</sequence>
<dbReference type="AlphaFoldDB" id="A0A2G8RXF2"/>
<dbReference type="Proteomes" id="UP000230002">
    <property type="component" value="Unassembled WGS sequence"/>
</dbReference>
<feature type="compositionally biased region" description="Polar residues" evidence="1">
    <location>
        <begin position="34"/>
        <end position="43"/>
    </location>
</feature>
<comment type="caution">
    <text evidence="3">The sequence shown here is derived from an EMBL/GenBank/DDBJ whole genome shotgun (WGS) entry which is preliminary data.</text>
</comment>
<feature type="compositionally biased region" description="Low complexity" evidence="1">
    <location>
        <begin position="67"/>
        <end position="84"/>
    </location>
</feature>
<feature type="compositionally biased region" description="Polar residues" evidence="1">
    <location>
        <begin position="1"/>
        <end position="12"/>
    </location>
</feature>